<dbReference type="SUPFAM" id="SSF56112">
    <property type="entry name" value="Protein kinase-like (PK-like)"/>
    <property type="match status" value="1"/>
</dbReference>
<feature type="region of interest" description="Disordered" evidence="5">
    <location>
        <begin position="1"/>
        <end position="58"/>
    </location>
</feature>
<keyword evidence="9" id="KW-1185">Reference proteome</keyword>
<keyword evidence="1" id="KW-0157">Chromophore</keyword>
<organism evidence="8 9">
    <name type="scientific">Apatococcus lobatus</name>
    <dbReference type="NCBI Taxonomy" id="904363"/>
    <lineage>
        <taxon>Eukaryota</taxon>
        <taxon>Viridiplantae</taxon>
        <taxon>Chlorophyta</taxon>
        <taxon>core chlorophytes</taxon>
        <taxon>Trebouxiophyceae</taxon>
        <taxon>Chlorellales</taxon>
        <taxon>Chlorellaceae</taxon>
        <taxon>Apatococcus</taxon>
    </lineage>
</organism>
<feature type="compositionally biased region" description="Low complexity" evidence="5">
    <location>
        <begin position="39"/>
        <end position="50"/>
    </location>
</feature>
<feature type="compositionally biased region" description="Polar residues" evidence="5">
    <location>
        <begin position="751"/>
        <end position="761"/>
    </location>
</feature>
<dbReference type="SUPFAM" id="SSF55785">
    <property type="entry name" value="PYP-like sensor domain (PAS domain)"/>
    <property type="match status" value="1"/>
</dbReference>
<keyword evidence="4" id="KW-0067">ATP-binding</keyword>
<sequence length="973" mass="105342">MGCANSSLNPTHKQNGGQKAEKQAEPNQTAFKLHPGLVAAPPATSPIITAQHGGPQPAMAPTGQMFSALHAASFTNGHPLRTSLSIPHQQNGSTFTSSAQPGMEQSGSNRQANVHPGIMEQNGFAFASNGPPAKGQDGVILRSNGPSLDGQPLADMQMSPNGSLASRGGSLQSDISSASAMYRKIRSSSQPLTRQGSQGNPGSLDSAQSARIAEHLSAVRLRNQNQNGAFGAVPMEGVMQSGPALYDPEMLASRSFRAAIQGGNRSQPVLDDTGQQAGGFIPGASGKAIVADSSAAEMPRQPATHADPCMARALHVDPPRPLNEDRRQQCLDSCNILDTPAEPRFDDITNLVCSIFRLPIAIVSLVDRERQWFKSVVGLGACTSTERSSSFCAWTLLPAQPEVLVVSDATADVRFKNNPLVLGDPWIRFYAGAPLVSSTGLRYGSLCVIDRRPRQFDAESCNLLCNFAEVVVREIEKEKLRANKTKQLEAQASGLLTAIDCFKDGIMLVDTSTPLWTIIFINDTWTRVTGIDKDRAVGCPLWELFVLPGHKEETMQSYRSTAASQVSFDLELSRGMALPGVSFTAAFRPASHESVDANMPPIGIPGSIDWPQGKADAYYFATIQMRQTTGEHEEDERWRPHVIMPKKEPFDDVLLGPLLGQGSFGRVYRGIWNGAQVAIKVIQSLTTPYKPKVGHGSADSFENGVARAPNTVAGSIESMMSVDLAHPNIVQTFKSTSRAMMEPPSADRTGATGSFATQPREGSQPDAKFTETWLVLEFCDRGCLQEAIDRGMFCNSEDQFGRARPHLPYIRATGREIASAMSYLHSLDILHGDLSGGNILLASSDIDDRRFTAKVADFGLSRILSAESISTGTYGTVTHMPPELLTTGKLSKAADVYAFGVLLWEMWTGSRPWSGLLQMQVIFHVTIQRKCLEFPADTPLELKELALACMSREPRQRPRFEEVVERLGSNFCS</sequence>
<dbReference type="CDD" id="cd00130">
    <property type="entry name" value="PAS"/>
    <property type="match status" value="1"/>
</dbReference>
<feature type="compositionally biased region" description="Polar residues" evidence="5">
    <location>
        <begin position="1"/>
        <end position="17"/>
    </location>
</feature>
<dbReference type="SMART" id="SM00065">
    <property type="entry name" value="GAF"/>
    <property type="match status" value="1"/>
</dbReference>
<feature type="domain" description="PAS" evidence="7">
    <location>
        <begin position="491"/>
        <end position="565"/>
    </location>
</feature>
<evidence type="ECO:0000256" key="5">
    <source>
        <dbReference type="SAM" id="MobiDB-lite"/>
    </source>
</evidence>
<feature type="compositionally biased region" description="Polar residues" evidence="5">
    <location>
        <begin position="187"/>
        <end position="208"/>
    </location>
</feature>
<evidence type="ECO:0000256" key="4">
    <source>
        <dbReference type="PROSITE-ProRule" id="PRU10141"/>
    </source>
</evidence>
<dbReference type="InterPro" id="IPR008266">
    <property type="entry name" value="Tyr_kinase_AS"/>
</dbReference>
<dbReference type="InterPro" id="IPR001245">
    <property type="entry name" value="Ser-Thr/Tyr_kinase_cat_dom"/>
</dbReference>
<dbReference type="InterPro" id="IPR029016">
    <property type="entry name" value="GAF-like_dom_sf"/>
</dbReference>
<dbReference type="Gene3D" id="1.10.510.10">
    <property type="entry name" value="Transferase(Phosphotransferase) domain 1"/>
    <property type="match status" value="1"/>
</dbReference>
<dbReference type="Gene3D" id="3.30.200.20">
    <property type="entry name" value="Phosphorylase Kinase, domain 1"/>
    <property type="match status" value="1"/>
</dbReference>
<dbReference type="PROSITE" id="PS00107">
    <property type="entry name" value="PROTEIN_KINASE_ATP"/>
    <property type="match status" value="1"/>
</dbReference>
<dbReference type="InterPro" id="IPR003018">
    <property type="entry name" value="GAF"/>
</dbReference>
<reference evidence="8 9" key="1">
    <citation type="journal article" date="2024" name="Nat. Commun.">
        <title>Phylogenomics reveals the evolutionary origins of lichenization in chlorophyte algae.</title>
        <authorList>
            <person name="Puginier C."/>
            <person name="Libourel C."/>
            <person name="Otte J."/>
            <person name="Skaloud P."/>
            <person name="Haon M."/>
            <person name="Grisel S."/>
            <person name="Petersen M."/>
            <person name="Berrin J.G."/>
            <person name="Delaux P.M."/>
            <person name="Dal Grande F."/>
            <person name="Keller J."/>
        </authorList>
    </citation>
    <scope>NUCLEOTIDE SEQUENCE [LARGE SCALE GENOMIC DNA]</scope>
    <source>
        <strain evidence="8 9">SAG 2145</strain>
    </source>
</reference>
<keyword evidence="4" id="KW-0547">Nucleotide-binding</keyword>
<dbReference type="PROSITE" id="PS00109">
    <property type="entry name" value="PROTEIN_KINASE_TYR"/>
    <property type="match status" value="1"/>
</dbReference>
<dbReference type="GO" id="GO:0004672">
    <property type="term" value="F:protein kinase activity"/>
    <property type="evidence" value="ECO:0007669"/>
    <property type="project" value="InterPro"/>
</dbReference>
<dbReference type="GO" id="GO:0009881">
    <property type="term" value="F:photoreceptor activity"/>
    <property type="evidence" value="ECO:0007669"/>
    <property type="project" value="UniProtKB-KW"/>
</dbReference>
<keyword evidence="1" id="KW-0600">Photoreceptor protein</keyword>
<comment type="caution">
    <text evidence="8">The sequence shown here is derived from an EMBL/GenBank/DDBJ whole genome shotgun (WGS) entry which is preliminary data.</text>
</comment>
<dbReference type="Pfam" id="PF01590">
    <property type="entry name" value="GAF"/>
    <property type="match status" value="1"/>
</dbReference>
<dbReference type="InterPro" id="IPR011009">
    <property type="entry name" value="Kinase-like_dom_sf"/>
</dbReference>
<evidence type="ECO:0000313" key="9">
    <source>
        <dbReference type="Proteomes" id="UP001438707"/>
    </source>
</evidence>
<evidence type="ECO:0000259" key="6">
    <source>
        <dbReference type="PROSITE" id="PS50011"/>
    </source>
</evidence>
<feature type="compositionally biased region" description="Polar residues" evidence="5">
    <location>
        <begin position="90"/>
        <end position="112"/>
    </location>
</feature>
<protein>
    <recommendedName>
        <fullName evidence="10">Protein kinase domain-containing protein</fullName>
    </recommendedName>
</protein>
<feature type="binding site" evidence="4">
    <location>
        <position position="680"/>
    </location>
    <ligand>
        <name>ATP</name>
        <dbReference type="ChEBI" id="CHEBI:30616"/>
    </ligand>
</feature>
<evidence type="ECO:0000256" key="3">
    <source>
        <dbReference type="ARBA" id="ARBA00023170"/>
    </source>
</evidence>
<feature type="region of interest" description="Disordered" evidence="5">
    <location>
        <begin position="736"/>
        <end position="766"/>
    </location>
</feature>
<evidence type="ECO:0008006" key="10">
    <source>
        <dbReference type="Google" id="ProtNLM"/>
    </source>
</evidence>
<name>A0AAW1RGS5_9CHLO</name>
<dbReference type="InterPro" id="IPR017441">
    <property type="entry name" value="Protein_kinase_ATP_BS"/>
</dbReference>
<dbReference type="InterPro" id="IPR035965">
    <property type="entry name" value="PAS-like_dom_sf"/>
</dbReference>
<feature type="domain" description="Protein kinase" evidence="6">
    <location>
        <begin position="653"/>
        <end position="972"/>
    </location>
</feature>
<feature type="region of interest" description="Disordered" evidence="5">
    <location>
        <begin position="142"/>
        <end position="208"/>
    </location>
</feature>
<gene>
    <name evidence="8" type="ORF">WJX74_010770</name>
</gene>
<evidence type="ECO:0000256" key="2">
    <source>
        <dbReference type="ARBA" id="ARBA00022606"/>
    </source>
</evidence>
<dbReference type="PANTHER" id="PTHR43102:SF2">
    <property type="entry name" value="GAF DOMAIN-CONTAINING PROTEIN"/>
    <property type="match status" value="1"/>
</dbReference>
<evidence type="ECO:0000313" key="8">
    <source>
        <dbReference type="EMBL" id="KAK9832457.1"/>
    </source>
</evidence>
<dbReference type="GO" id="GO:0005524">
    <property type="term" value="F:ATP binding"/>
    <property type="evidence" value="ECO:0007669"/>
    <property type="project" value="UniProtKB-UniRule"/>
</dbReference>
<dbReference type="InterPro" id="IPR000014">
    <property type="entry name" value="PAS"/>
</dbReference>
<feature type="compositionally biased region" description="Polar residues" evidence="5">
    <location>
        <begin position="158"/>
        <end position="179"/>
    </location>
</feature>
<keyword evidence="3" id="KW-0675">Receptor</keyword>
<proteinExistence type="predicted"/>
<dbReference type="PRINTS" id="PR00109">
    <property type="entry name" value="TYRKINASE"/>
</dbReference>
<evidence type="ECO:0000259" key="7">
    <source>
        <dbReference type="PROSITE" id="PS50112"/>
    </source>
</evidence>
<dbReference type="SUPFAM" id="SSF55781">
    <property type="entry name" value="GAF domain-like"/>
    <property type="match status" value="1"/>
</dbReference>
<dbReference type="Gene3D" id="3.30.450.20">
    <property type="entry name" value="PAS domain"/>
    <property type="match status" value="1"/>
</dbReference>
<dbReference type="Pfam" id="PF07714">
    <property type="entry name" value="PK_Tyr_Ser-Thr"/>
    <property type="match status" value="1"/>
</dbReference>
<dbReference type="PROSITE" id="PS50112">
    <property type="entry name" value="PAS"/>
    <property type="match status" value="1"/>
</dbReference>
<evidence type="ECO:0000256" key="1">
    <source>
        <dbReference type="ARBA" id="ARBA00022543"/>
    </source>
</evidence>
<accession>A0AAW1RGS5</accession>
<dbReference type="PANTHER" id="PTHR43102">
    <property type="entry name" value="SLR1143 PROTEIN"/>
    <property type="match status" value="1"/>
</dbReference>
<dbReference type="Gene3D" id="3.30.450.40">
    <property type="match status" value="1"/>
</dbReference>
<dbReference type="EMBL" id="JALJOS010000012">
    <property type="protein sequence ID" value="KAK9832457.1"/>
    <property type="molecule type" value="Genomic_DNA"/>
</dbReference>
<dbReference type="Proteomes" id="UP001438707">
    <property type="component" value="Unassembled WGS sequence"/>
</dbReference>
<feature type="region of interest" description="Disordered" evidence="5">
    <location>
        <begin position="90"/>
        <end position="115"/>
    </location>
</feature>
<dbReference type="PROSITE" id="PS50011">
    <property type="entry name" value="PROTEIN_KINASE_DOM"/>
    <property type="match status" value="1"/>
</dbReference>
<keyword evidence="2" id="KW-0716">Sensory transduction</keyword>
<dbReference type="AlphaFoldDB" id="A0AAW1RGS5"/>
<dbReference type="InterPro" id="IPR000719">
    <property type="entry name" value="Prot_kinase_dom"/>
</dbReference>